<feature type="transmembrane region" description="Helical" evidence="9">
    <location>
        <begin position="26"/>
        <end position="47"/>
    </location>
</feature>
<keyword evidence="5 9" id="KW-0812">Transmembrane</keyword>
<evidence type="ECO:0000256" key="7">
    <source>
        <dbReference type="ARBA" id="ARBA00023136"/>
    </source>
</evidence>
<evidence type="ECO:0000256" key="4">
    <source>
        <dbReference type="ARBA" id="ARBA00022519"/>
    </source>
</evidence>
<dbReference type="InterPro" id="IPR007387">
    <property type="entry name" value="TRAP_DctQ"/>
</dbReference>
<organism evidence="11 12">
    <name type="scientific">Hydrogenophaga aromaticivorans</name>
    <dbReference type="NCBI Taxonomy" id="2610898"/>
    <lineage>
        <taxon>Bacteria</taxon>
        <taxon>Pseudomonadati</taxon>
        <taxon>Pseudomonadota</taxon>
        <taxon>Betaproteobacteria</taxon>
        <taxon>Burkholderiales</taxon>
        <taxon>Comamonadaceae</taxon>
        <taxon>Hydrogenophaga</taxon>
    </lineage>
</organism>
<feature type="domain" description="Tripartite ATP-independent periplasmic transporters DctQ component" evidence="10">
    <location>
        <begin position="38"/>
        <end position="163"/>
    </location>
</feature>
<feature type="transmembrane region" description="Helical" evidence="9">
    <location>
        <begin position="107"/>
        <end position="126"/>
    </location>
</feature>
<keyword evidence="6 9" id="KW-1133">Transmembrane helix</keyword>
<dbReference type="AlphaFoldDB" id="A0A7Y8H027"/>
<dbReference type="RefSeq" id="WP_177137050.1">
    <property type="nucleotide sequence ID" value="NZ_VYGV01000016.1"/>
</dbReference>
<proteinExistence type="inferred from homology"/>
<keyword evidence="12" id="KW-1185">Reference proteome</keyword>
<dbReference type="InterPro" id="IPR055348">
    <property type="entry name" value="DctQ"/>
</dbReference>
<protein>
    <recommendedName>
        <fullName evidence="9">TRAP transporter small permease protein</fullName>
    </recommendedName>
</protein>
<evidence type="ECO:0000256" key="8">
    <source>
        <dbReference type="ARBA" id="ARBA00038436"/>
    </source>
</evidence>
<keyword evidence="3" id="KW-1003">Cell membrane</keyword>
<comment type="subunit">
    <text evidence="9">The complex comprises the extracytoplasmic solute receptor protein and the two transmembrane proteins.</text>
</comment>
<comment type="caution">
    <text evidence="11">The sequence shown here is derived from an EMBL/GenBank/DDBJ whole genome shotgun (WGS) entry which is preliminary data.</text>
</comment>
<feature type="transmembrane region" description="Helical" evidence="9">
    <location>
        <begin position="67"/>
        <end position="87"/>
    </location>
</feature>
<feature type="transmembrane region" description="Helical" evidence="9">
    <location>
        <begin position="138"/>
        <end position="159"/>
    </location>
</feature>
<dbReference type="Proteomes" id="UP000545507">
    <property type="component" value="Unassembled WGS sequence"/>
</dbReference>
<dbReference type="PANTHER" id="PTHR35011:SF2">
    <property type="entry name" value="2,3-DIKETO-L-GULONATE TRAP TRANSPORTER SMALL PERMEASE PROTEIN YIAM"/>
    <property type="match status" value="1"/>
</dbReference>
<keyword evidence="7 9" id="KW-0472">Membrane</keyword>
<evidence type="ECO:0000256" key="9">
    <source>
        <dbReference type="RuleBase" id="RU369079"/>
    </source>
</evidence>
<sequence length="175" mass="19133">MSHPVLPVVYDTQSWPGRTLHALDRFVLLLLLLAVTVMVGVVSAQVALRYGFNRSFDWADEVSRLAFVWSIFLAIPLGVRQGAHIGIDIVVAKMPSQVQMVLRRGGAWLCAVMMLVIAWAALGVATEQWDEFMSVLDWSVGWFIVPVGVGAMLSALHLIRIAIQGPSTFFAGGAK</sequence>
<evidence type="ECO:0000256" key="2">
    <source>
        <dbReference type="ARBA" id="ARBA00022448"/>
    </source>
</evidence>
<evidence type="ECO:0000313" key="11">
    <source>
        <dbReference type="EMBL" id="NWF47162.1"/>
    </source>
</evidence>
<name>A0A7Y8H027_9BURK</name>
<dbReference type="Pfam" id="PF04290">
    <property type="entry name" value="DctQ"/>
    <property type="match status" value="1"/>
</dbReference>
<evidence type="ECO:0000256" key="1">
    <source>
        <dbReference type="ARBA" id="ARBA00004429"/>
    </source>
</evidence>
<comment type="function">
    <text evidence="9">Part of the tripartite ATP-independent periplasmic (TRAP) transport system.</text>
</comment>
<evidence type="ECO:0000259" key="10">
    <source>
        <dbReference type="Pfam" id="PF04290"/>
    </source>
</evidence>
<evidence type="ECO:0000313" key="12">
    <source>
        <dbReference type="Proteomes" id="UP000545507"/>
    </source>
</evidence>
<dbReference type="PANTHER" id="PTHR35011">
    <property type="entry name" value="2,3-DIKETO-L-GULONATE TRAP TRANSPORTER SMALL PERMEASE PROTEIN YIAM"/>
    <property type="match status" value="1"/>
</dbReference>
<dbReference type="GO" id="GO:0022857">
    <property type="term" value="F:transmembrane transporter activity"/>
    <property type="evidence" value="ECO:0007669"/>
    <property type="project" value="UniProtKB-UniRule"/>
</dbReference>
<gene>
    <name evidence="11" type="ORF">F3K02_18175</name>
</gene>
<keyword evidence="2 9" id="KW-0813">Transport</keyword>
<dbReference type="GO" id="GO:0015740">
    <property type="term" value="P:C4-dicarboxylate transport"/>
    <property type="evidence" value="ECO:0007669"/>
    <property type="project" value="TreeGrafter"/>
</dbReference>
<evidence type="ECO:0000256" key="6">
    <source>
        <dbReference type="ARBA" id="ARBA00022989"/>
    </source>
</evidence>
<evidence type="ECO:0000256" key="5">
    <source>
        <dbReference type="ARBA" id="ARBA00022692"/>
    </source>
</evidence>
<accession>A0A7Y8H027</accession>
<evidence type="ECO:0000256" key="3">
    <source>
        <dbReference type="ARBA" id="ARBA00022475"/>
    </source>
</evidence>
<keyword evidence="4 9" id="KW-0997">Cell inner membrane</keyword>
<dbReference type="GO" id="GO:0005886">
    <property type="term" value="C:plasma membrane"/>
    <property type="evidence" value="ECO:0007669"/>
    <property type="project" value="UniProtKB-SubCell"/>
</dbReference>
<dbReference type="EMBL" id="VYGV01000016">
    <property type="protein sequence ID" value="NWF47162.1"/>
    <property type="molecule type" value="Genomic_DNA"/>
</dbReference>
<comment type="similarity">
    <text evidence="8 9">Belongs to the TRAP transporter small permease family.</text>
</comment>
<reference evidence="11 12" key="1">
    <citation type="submission" date="2019-09" db="EMBL/GenBank/DDBJ databases">
        <title>Hydrogenophaga aromatica sp. nov., isolated from a para-xylene-degrading enrichment culture.</title>
        <authorList>
            <person name="Tancsics A."/>
            <person name="Banerjee S."/>
        </authorList>
    </citation>
    <scope>NUCLEOTIDE SEQUENCE [LARGE SCALE GENOMIC DNA]</scope>
    <source>
        <strain evidence="11 12">D2P1</strain>
    </source>
</reference>
<comment type="subcellular location">
    <subcellularLocation>
        <location evidence="1 9">Cell inner membrane</location>
        <topology evidence="1 9">Multi-pass membrane protein</topology>
    </subcellularLocation>
</comment>